<gene>
    <name evidence="3" type="ORF">LCGC14_1978620</name>
</gene>
<dbReference type="Pfam" id="PF12281">
    <property type="entry name" value="NTP_transf_8"/>
    <property type="match status" value="1"/>
</dbReference>
<sequence>MRISDSGIFPKDVQEILKALYSIGFFESAILIGSWVILLYKEPFGIDYSLRTLDIDFGVKNTISPKARPIDPVFTELGFIEVLDRSGASGYTKAGLSVDFLVHRKGGKTKDVLNIPQWELKAIPVPYINLMFEFTFQAEFDEFKVRAPLPEAYFTHKMIIAQRRVEPGKKEKDLDQCSIIAEKLNEKRLQEVINSVPIGPGTRKNLRASCKAIGFSTKKLGLKD</sequence>
<feature type="domain" description="Nucleotidyltransferase-like" evidence="2">
    <location>
        <begin position="12"/>
        <end position="191"/>
    </location>
</feature>
<dbReference type="InterPro" id="IPR058575">
    <property type="entry name" value="NTP_transf_8_dom"/>
</dbReference>
<name>A0A0F9HMX5_9ZZZZ</name>
<keyword evidence="1" id="KW-0472">Membrane</keyword>
<dbReference type="EMBL" id="LAZR01022097">
    <property type="protein sequence ID" value="KKL83050.1"/>
    <property type="molecule type" value="Genomic_DNA"/>
</dbReference>
<keyword evidence="1" id="KW-0812">Transmembrane</keyword>
<reference evidence="3" key="1">
    <citation type="journal article" date="2015" name="Nature">
        <title>Complex archaea that bridge the gap between prokaryotes and eukaryotes.</title>
        <authorList>
            <person name="Spang A."/>
            <person name="Saw J.H."/>
            <person name="Jorgensen S.L."/>
            <person name="Zaremba-Niedzwiedzka K."/>
            <person name="Martijn J."/>
            <person name="Lind A.E."/>
            <person name="van Eijk R."/>
            <person name="Schleper C."/>
            <person name="Guy L."/>
            <person name="Ettema T.J."/>
        </authorList>
    </citation>
    <scope>NUCLEOTIDE SEQUENCE</scope>
</reference>
<keyword evidence="1" id="KW-1133">Transmembrane helix</keyword>
<feature type="transmembrane region" description="Helical" evidence="1">
    <location>
        <begin position="20"/>
        <end position="40"/>
    </location>
</feature>
<protein>
    <recommendedName>
        <fullName evidence="2">Nucleotidyltransferase-like domain-containing protein</fullName>
    </recommendedName>
</protein>
<accession>A0A0F9HMX5</accession>
<comment type="caution">
    <text evidence="3">The sequence shown here is derived from an EMBL/GenBank/DDBJ whole genome shotgun (WGS) entry which is preliminary data.</text>
</comment>
<evidence type="ECO:0000313" key="3">
    <source>
        <dbReference type="EMBL" id="KKL83050.1"/>
    </source>
</evidence>
<organism evidence="3">
    <name type="scientific">marine sediment metagenome</name>
    <dbReference type="NCBI Taxonomy" id="412755"/>
    <lineage>
        <taxon>unclassified sequences</taxon>
        <taxon>metagenomes</taxon>
        <taxon>ecological metagenomes</taxon>
    </lineage>
</organism>
<evidence type="ECO:0000256" key="1">
    <source>
        <dbReference type="SAM" id="Phobius"/>
    </source>
</evidence>
<dbReference type="AlphaFoldDB" id="A0A0F9HMX5"/>
<proteinExistence type="predicted"/>
<evidence type="ECO:0000259" key="2">
    <source>
        <dbReference type="Pfam" id="PF12281"/>
    </source>
</evidence>